<dbReference type="InParanoid" id="A0A7E5VS21"/>
<dbReference type="KEGG" id="tnl:113496141"/>
<dbReference type="GeneID" id="113496141"/>
<evidence type="ECO:0000313" key="4">
    <source>
        <dbReference type="RefSeq" id="XP_026731067.1"/>
    </source>
</evidence>
<feature type="compositionally biased region" description="Low complexity" evidence="1">
    <location>
        <begin position="463"/>
        <end position="481"/>
    </location>
</feature>
<evidence type="ECO:0000256" key="2">
    <source>
        <dbReference type="SAM" id="SignalP"/>
    </source>
</evidence>
<keyword evidence="3" id="KW-1185">Reference proteome</keyword>
<feature type="chain" id="PRO_5028901258" evidence="2">
    <location>
        <begin position="19"/>
        <end position="530"/>
    </location>
</feature>
<organism evidence="3 4">
    <name type="scientific">Trichoplusia ni</name>
    <name type="common">Cabbage looper</name>
    <dbReference type="NCBI Taxonomy" id="7111"/>
    <lineage>
        <taxon>Eukaryota</taxon>
        <taxon>Metazoa</taxon>
        <taxon>Ecdysozoa</taxon>
        <taxon>Arthropoda</taxon>
        <taxon>Hexapoda</taxon>
        <taxon>Insecta</taxon>
        <taxon>Pterygota</taxon>
        <taxon>Neoptera</taxon>
        <taxon>Endopterygota</taxon>
        <taxon>Lepidoptera</taxon>
        <taxon>Glossata</taxon>
        <taxon>Ditrysia</taxon>
        <taxon>Noctuoidea</taxon>
        <taxon>Noctuidae</taxon>
        <taxon>Plusiinae</taxon>
        <taxon>Trichoplusia</taxon>
    </lineage>
</organism>
<proteinExistence type="predicted"/>
<dbReference type="Proteomes" id="UP000322000">
    <property type="component" value="Chromosome 7"/>
</dbReference>
<feature type="signal peptide" evidence="2">
    <location>
        <begin position="1"/>
        <end position="18"/>
    </location>
</feature>
<feature type="region of interest" description="Disordered" evidence="1">
    <location>
        <begin position="455"/>
        <end position="481"/>
    </location>
</feature>
<accession>A0A7E5VS21</accession>
<evidence type="ECO:0000256" key="1">
    <source>
        <dbReference type="SAM" id="MobiDB-lite"/>
    </source>
</evidence>
<keyword evidence="2" id="KW-0732">Signal</keyword>
<reference evidence="4" key="1">
    <citation type="submission" date="2025-08" db="UniProtKB">
        <authorList>
            <consortium name="RefSeq"/>
        </authorList>
    </citation>
    <scope>IDENTIFICATION</scope>
</reference>
<evidence type="ECO:0000313" key="3">
    <source>
        <dbReference type="Proteomes" id="UP000322000"/>
    </source>
</evidence>
<name>A0A7E5VS21_TRINI</name>
<dbReference type="AlphaFoldDB" id="A0A7E5VS21"/>
<protein>
    <submittedName>
        <fullName evidence="4">Keratin, type I cytoskeletal 9-like</fullName>
    </submittedName>
</protein>
<feature type="region of interest" description="Disordered" evidence="1">
    <location>
        <begin position="495"/>
        <end position="514"/>
    </location>
</feature>
<dbReference type="OrthoDB" id="7488428at2759"/>
<dbReference type="RefSeq" id="XP_026731067.1">
    <property type="nucleotide sequence ID" value="XM_026875266.1"/>
</dbReference>
<gene>
    <name evidence="4" type="primary">LOC113496141</name>
</gene>
<sequence>MKFTIVFTTLLCISTSWGVLSKKVEDPKDKRETAVGYGSSGISAHSYQAPSLGQGDASAISVGAGYSIGGAKPSYSFGGQGSSGALQYSAEGLSQLSPNSHGTIQLAPITLQPSHGAFATGDLSQFMSQLSHSLGAGGLSLQPSTAVAEFHQGGEGIQAAQAGQGQEYAYPQLSYGAPKQQHFVLSDELQQQLSSSSAYSSGGAGGKGLGNYATGPVLFTPSEAHSNAPAGNYGAPSSGQLLGDAGSLSLGGGHSLGGTGHSLGGSSHSFGGAGHSFGGAGHSFGNAGHSLGGAGLSFGGAGHSLAGLNLGGHSFGGSYKQLGSGYAGPGKTSFKPSAYLGSSVQGESGHGLSGLSGSYGSPSFGSYRGSSHGGLSLSSGGHGASFGGSQGGFGSGSSKYIAPVYHSAKAEGLESASAFSSGHAASPPGTTYGFPTSSYSSNNAHAASSNRPYYISKHHHHSSPSGFGESSSSFKAPASSHSSLTSYSSGPKYSFGSSSSHYAPKDAHGSASETTYNTIKYSEELKPRGH</sequence>